<evidence type="ECO:0000313" key="2">
    <source>
        <dbReference type="EMBL" id="KZV30028.1"/>
    </source>
</evidence>
<name>A0A2Z7B7V0_9LAMI</name>
<feature type="region of interest" description="Disordered" evidence="1">
    <location>
        <begin position="93"/>
        <end position="130"/>
    </location>
</feature>
<proteinExistence type="predicted"/>
<dbReference type="EMBL" id="KV008767">
    <property type="protein sequence ID" value="KZV30028.1"/>
    <property type="molecule type" value="Genomic_DNA"/>
</dbReference>
<gene>
    <name evidence="2" type="ORF">F511_20890</name>
</gene>
<evidence type="ECO:0000256" key="1">
    <source>
        <dbReference type="SAM" id="MobiDB-lite"/>
    </source>
</evidence>
<feature type="compositionally biased region" description="Basic and acidic residues" evidence="1">
    <location>
        <begin position="112"/>
        <end position="130"/>
    </location>
</feature>
<accession>A0A2Z7B7V0</accession>
<keyword evidence="3" id="KW-1185">Reference proteome</keyword>
<dbReference type="Proteomes" id="UP000250235">
    <property type="component" value="Unassembled WGS sequence"/>
</dbReference>
<protein>
    <submittedName>
        <fullName evidence="2">Uncharacterized protein</fullName>
    </submittedName>
</protein>
<evidence type="ECO:0000313" key="3">
    <source>
        <dbReference type="Proteomes" id="UP000250235"/>
    </source>
</evidence>
<reference evidence="2 3" key="1">
    <citation type="journal article" date="2015" name="Proc. Natl. Acad. Sci. U.S.A.">
        <title>The resurrection genome of Boea hygrometrica: A blueprint for survival of dehydration.</title>
        <authorList>
            <person name="Xiao L."/>
            <person name="Yang G."/>
            <person name="Zhang L."/>
            <person name="Yang X."/>
            <person name="Zhao S."/>
            <person name="Ji Z."/>
            <person name="Zhou Q."/>
            <person name="Hu M."/>
            <person name="Wang Y."/>
            <person name="Chen M."/>
            <person name="Xu Y."/>
            <person name="Jin H."/>
            <person name="Xiao X."/>
            <person name="Hu G."/>
            <person name="Bao F."/>
            <person name="Hu Y."/>
            <person name="Wan P."/>
            <person name="Li L."/>
            <person name="Deng X."/>
            <person name="Kuang T."/>
            <person name="Xiang C."/>
            <person name="Zhu J.K."/>
            <person name="Oliver M.J."/>
            <person name="He Y."/>
        </authorList>
    </citation>
    <scope>NUCLEOTIDE SEQUENCE [LARGE SCALE GENOMIC DNA]</scope>
    <source>
        <strain evidence="3">cv. XS01</strain>
    </source>
</reference>
<sequence>MVVELDGFSDLYRFVLRCGNYSSELRMTVGGRAGNSRMPQLPAGICFPGYSAGRGVDPAGGAPGGGPRPDSIFLQSACTRKLMDFGTIRNTSSRWPEQVRRGSGGAWPTAAAREKWRGREGGEVEWGGRV</sequence>
<dbReference type="AlphaFoldDB" id="A0A2Z7B7V0"/>
<organism evidence="2 3">
    <name type="scientific">Dorcoceras hygrometricum</name>
    <dbReference type="NCBI Taxonomy" id="472368"/>
    <lineage>
        <taxon>Eukaryota</taxon>
        <taxon>Viridiplantae</taxon>
        <taxon>Streptophyta</taxon>
        <taxon>Embryophyta</taxon>
        <taxon>Tracheophyta</taxon>
        <taxon>Spermatophyta</taxon>
        <taxon>Magnoliopsida</taxon>
        <taxon>eudicotyledons</taxon>
        <taxon>Gunneridae</taxon>
        <taxon>Pentapetalae</taxon>
        <taxon>asterids</taxon>
        <taxon>lamiids</taxon>
        <taxon>Lamiales</taxon>
        <taxon>Gesneriaceae</taxon>
        <taxon>Didymocarpoideae</taxon>
        <taxon>Trichosporeae</taxon>
        <taxon>Loxocarpinae</taxon>
        <taxon>Dorcoceras</taxon>
    </lineage>
</organism>